<evidence type="ECO:0000256" key="11">
    <source>
        <dbReference type="ARBA" id="ARBA00023136"/>
    </source>
</evidence>
<accession>B5Y7L8</accession>
<keyword evidence="5 12" id="KW-0812">Transmembrane</keyword>
<evidence type="ECO:0000256" key="1">
    <source>
        <dbReference type="ARBA" id="ARBA00004651"/>
    </source>
</evidence>
<evidence type="ECO:0000313" key="15">
    <source>
        <dbReference type="Proteomes" id="UP000001732"/>
    </source>
</evidence>
<feature type="transmembrane region" description="Helical" evidence="12">
    <location>
        <begin position="35"/>
        <end position="54"/>
    </location>
</feature>
<reference evidence="15" key="1">
    <citation type="submission" date="2008-08" db="EMBL/GenBank/DDBJ databases">
        <title>The complete genome sequence of Coprothermobacter proteolyticus strain ATCC 5245 / DSM 5265 / BT.</title>
        <authorList>
            <person name="Dodson R.J."/>
            <person name="Durkin A.S."/>
            <person name="Wu M."/>
            <person name="Eisen J."/>
            <person name="Sutton G."/>
        </authorList>
    </citation>
    <scope>NUCLEOTIDE SEQUENCE [LARGE SCALE GENOMIC DNA]</scope>
    <source>
        <strain evidence="15">ATCC 35245 / DSM 5265 / OCM 4 / BT</strain>
    </source>
</reference>
<name>B5Y7L8_COPPD</name>
<dbReference type="GO" id="GO:0005886">
    <property type="term" value="C:plasma membrane"/>
    <property type="evidence" value="ECO:0007669"/>
    <property type="project" value="UniProtKB-SubCell"/>
</dbReference>
<dbReference type="InterPro" id="IPR050083">
    <property type="entry name" value="HtpX_protease"/>
</dbReference>
<keyword evidence="8 12" id="KW-0862">Zinc</keyword>
<dbReference type="CDD" id="cd07336">
    <property type="entry name" value="M48B_HtpX_like"/>
    <property type="match status" value="1"/>
</dbReference>
<feature type="active site" evidence="12">
    <location>
        <position position="141"/>
    </location>
</feature>
<dbReference type="AlphaFoldDB" id="B5Y7L8"/>
<dbReference type="EMBL" id="CP001145">
    <property type="protein sequence ID" value="ACI17964.1"/>
    <property type="molecule type" value="Genomic_DNA"/>
</dbReference>
<dbReference type="RefSeq" id="WP_012544615.1">
    <property type="nucleotide sequence ID" value="NC_011295.1"/>
</dbReference>
<feature type="transmembrane region" description="Helical" evidence="12">
    <location>
        <begin position="150"/>
        <end position="170"/>
    </location>
</feature>
<keyword evidence="14" id="KW-0346">Stress response</keyword>
<dbReference type="KEGG" id="cpo:COPRO5265_0399"/>
<feature type="binding site" evidence="12">
    <location>
        <position position="218"/>
    </location>
    <ligand>
        <name>Zn(2+)</name>
        <dbReference type="ChEBI" id="CHEBI:29105"/>
        <note>catalytic</note>
    </ligand>
</feature>
<dbReference type="Gene3D" id="3.30.2010.10">
    <property type="entry name" value="Metalloproteases ('zincins'), catalytic domain"/>
    <property type="match status" value="1"/>
</dbReference>
<reference evidence="14 15" key="2">
    <citation type="journal article" date="2014" name="Genome Announc.">
        <title>Complete Genome Sequence of Coprothermobacter proteolyticus DSM 5265.</title>
        <authorList>
            <person name="Alexiev A."/>
            <person name="Coil D.A."/>
            <person name="Badger J.H."/>
            <person name="Enticknap J."/>
            <person name="Ward N."/>
            <person name="Robb F.T."/>
            <person name="Eisen J.A."/>
        </authorList>
    </citation>
    <scope>NUCLEOTIDE SEQUENCE [LARGE SCALE GENOMIC DNA]</scope>
    <source>
        <strain evidence="15">ATCC 35245 / DSM 5265 / OCM 4 / BT</strain>
    </source>
</reference>
<dbReference type="PANTHER" id="PTHR43221:SF1">
    <property type="entry name" value="PROTEASE HTPX"/>
    <property type="match status" value="1"/>
</dbReference>
<evidence type="ECO:0000256" key="3">
    <source>
        <dbReference type="ARBA" id="ARBA00022475"/>
    </source>
</evidence>
<dbReference type="HOGENOM" id="CLU_042266_3_0_9"/>
<dbReference type="EC" id="3.4.24.-" evidence="12"/>
<organism evidence="14 15">
    <name type="scientific">Coprothermobacter proteolyticus (strain ATCC 35245 / DSM 5265 / OCM 4 / BT)</name>
    <dbReference type="NCBI Taxonomy" id="309798"/>
    <lineage>
        <taxon>Bacteria</taxon>
        <taxon>Pseudomonadati</taxon>
        <taxon>Coprothermobacterota</taxon>
        <taxon>Coprothermobacteria</taxon>
        <taxon>Coprothermobacterales</taxon>
        <taxon>Coprothermobacteraceae</taxon>
        <taxon>Coprothermobacter</taxon>
    </lineage>
</organism>
<sequence length="298" mass="33324">MRNVRLKTFLLMIWFGALVLALGWVIGYLFGNVSLWMTIALVMALVQIWASYWYSDKIVLTMTGTRLVDPNESVEAQMLYNIVEELSIAAGLPMPKVGIMETMEPNAFATGRDPDHAVVVATRGILKILNRDELAGVIAHELSHIKHRDILLTSMAATMALMISYLANLSWRMMFWGSFGDSDDRGRNPIIALIGLLLIFLAPLAATLIRLAVSREREFMADAGSAQITRNPEALASALEKLELYGKQMPKSALAKTNPAFAELFIVNHIKGDWMTNLFSTHPPTQERIRRLRSMTAY</sequence>
<dbReference type="Proteomes" id="UP000001732">
    <property type="component" value="Chromosome"/>
</dbReference>
<evidence type="ECO:0000256" key="4">
    <source>
        <dbReference type="ARBA" id="ARBA00022670"/>
    </source>
</evidence>
<dbReference type="STRING" id="309798.COPRO5265_0399"/>
<dbReference type="Pfam" id="PF01435">
    <property type="entry name" value="Peptidase_M48"/>
    <property type="match status" value="1"/>
</dbReference>
<dbReference type="PANTHER" id="PTHR43221">
    <property type="entry name" value="PROTEASE HTPX"/>
    <property type="match status" value="1"/>
</dbReference>
<evidence type="ECO:0000256" key="9">
    <source>
        <dbReference type="ARBA" id="ARBA00022989"/>
    </source>
</evidence>
<dbReference type="InterPro" id="IPR001915">
    <property type="entry name" value="Peptidase_M48"/>
</dbReference>
<evidence type="ECO:0000313" key="14">
    <source>
        <dbReference type="EMBL" id="ACI17964.1"/>
    </source>
</evidence>
<evidence type="ECO:0000259" key="13">
    <source>
        <dbReference type="Pfam" id="PF01435"/>
    </source>
</evidence>
<feature type="domain" description="Peptidase M48" evidence="13">
    <location>
        <begin position="76"/>
        <end position="295"/>
    </location>
</feature>
<feature type="transmembrane region" description="Helical" evidence="12">
    <location>
        <begin position="9"/>
        <end position="29"/>
    </location>
</feature>
<evidence type="ECO:0000256" key="8">
    <source>
        <dbReference type="ARBA" id="ARBA00022833"/>
    </source>
</evidence>
<dbReference type="GO" id="GO:0008270">
    <property type="term" value="F:zinc ion binding"/>
    <property type="evidence" value="ECO:0007669"/>
    <property type="project" value="UniProtKB-UniRule"/>
</dbReference>
<feature type="transmembrane region" description="Helical" evidence="12">
    <location>
        <begin position="190"/>
        <end position="213"/>
    </location>
</feature>
<evidence type="ECO:0000256" key="2">
    <source>
        <dbReference type="ARBA" id="ARBA00009779"/>
    </source>
</evidence>
<dbReference type="InterPro" id="IPR022919">
    <property type="entry name" value="Pept_M48_protease_HtpX"/>
</dbReference>
<dbReference type="GO" id="GO:0006508">
    <property type="term" value="P:proteolysis"/>
    <property type="evidence" value="ECO:0007669"/>
    <property type="project" value="UniProtKB-KW"/>
</dbReference>
<gene>
    <name evidence="12 14" type="primary">htpX</name>
    <name evidence="14" type="ordered locus">COPRO5265_0399</name>
</gene>
<evidence type="ECO:0000256" key="5">
    <source>
        <dbReference type="ARBA" id="ARBA00022692"/>
    </source>
</evidence>
<comment type="subcellular location">
    <subcellularLocation>
        <location evidence="1 12">Cell membrane</location>
        <topology evidence="1 12">Multi-pass membrane protein</topology>
    </subcellularLocation>
</comment>
<dbReference type="GO" id="GO:0004222">
    <property type="term" value="F:metalloendopeptidase activity"/>
    <property type="evidence" value="ECO:0007669"/>
    <property type="project" value="UniProtKB-UniRule"/>
</dbReference>
<keyword evidence="3 12" id="KW-1003">Cell membrane</keyword>
<evidence type="ECO:0000256" key="12">
    <source>
        <dbReference type="HAMAP-Rule" id="MF_00188"/>
    </source>
</evidence>
<keyword evidence="9 12" id="KW-1133">Transmembrane helix</keyword>
<dbReference type="HAMAP" id="MF_00188">
    <property type="entry name" value="Pept_M48_protease_HtpX"/>
    <property type="match status" value="1"/>
</dbReference>
<feature type="binding site" evidence="12">
    <location>
        <position position="140"/>
    </location>
    <ligand>
        <name>Zn(2+)</name>
        <dbReference type="ChEBI" id="CHEBI:29105"/>
        <note>catalytic</note>
    </ligand>
</feature>
<keyword evidence="4 12" id="KW-0645">Protease</keyword>
<keyword evidence="15" id="KW-1185">Reference proteome</keyword>
<keyword evidence="10 12" id="KW-0482">Metalloprotease</keyword>
<proteinExistence type="inferred from homology"/>
<comment type="similarity">
    <text evidence="2 12">Belongs to the peptidase M48B family.</text>
</comment>
<dbReference type="eggNOG" id="COG0501">
    <property type="taxonomic scope" value="Bacteria"/>
</dbReference>
<keyword evidence="6 12" id="KW-0479">Metal-binding</keyword>
<keyword evidence="7 12" id="KW-0378">Hydrolase</keyword>
<evidence type="ECO:0000256" key="7">
    <source>
        <dbReference type="ARBA" id="ARBA00022801"/>
    </source>
</evidence>
<keyword evidence="11 12" id="KW-0472">Membrane</keyword>
<evidence type="ECO:0000256" key="10">
    <source>
        <dbReference type="ARBA" id="ARBA00023049"/>
    </source>
</evidence>
<comment type="cofactor">
    <cofactor evidence="12">
        <name>Zn(2+)</name>
        <dbReference type="ChEBI" id="CHEBI:29105"/>
    </cofactor>
    <text evidence="12">Binds 1 zinc ion per subunit.</text>
</comment>
<protein>
    <recommendedName>
        <fullName evidence="12">Protease HtpX homolog</fullName>
        <ecNumber evidence="12">3.4.24.-</ecNumber>
    </recommendedName>
</protein>
<feature type="binding site" evidence="12">
    <location>
        <position position="144"/>
    </location>
    <ligand>
        <name>Zn(2+)</name>
        <dbReference type="ChEBI" id="CHEBI:29105"/>
        <note>catalytic</note>
    </ligand>
</feature>
<evidence type="ECO:0000256" key="6">
    <source>
        <dbReference type="ARBA" id="ARBA00022723"/>
    </source>
</evidence>